<dbReference type="InterPro" id="IPR029058">
    <property type="entry name" value="AB_hydrolase_fold"/>
</dbReference>
<keyword evidence="1 4" id="KW-0378">Hydrolase</keyword>
<organism evidence="4 5">
    <name type="scientific">Lysobacter korlensis</name>
    <dbReference type="NCBI Taxonomy" id="553636"/>
    <lineage>
        <taxon>Bacteria</taxon>
        <taxon>Pseudomonadati</taxon>
        <taxon>Pseudomonadota</taxon>
        <taxon>Gammaproteobacteria</taxon>
        <taxon>Lysobacterales</taxon>
        <taxon>Lysobacteraceae</taxon>
        <taxon>Lysobacter</taxon>
    </lineage>
</organism>
<dbReference type="PANTHER" id="PTHR22946">
    <property type="entry name" value="DIENELACTONE HYDROLASE DOMAIN-CONTAINING PROTEIN-RELATED"/>
    <property type="match status" value="1"/>
</dbReference>
<feature type="signal peptide" evidence="2">
    <location>
        <begin position="1"/>
        <end position="20"/>
    </location>
</feature>
<reference evidence="4 5" key="1">
    <citation type="submission" date="2024-09" db="EMBL/GenBank/DDBJ databases">
        <authorList>
            <person name="Sun Q."/>
            <person name="Mori K."/>
        </authorList>
    </citation>
    <scope>NUCLEOTIDE SEQUENCE [LARGE SCALE GENOMIC DNA]</scope>
    <source>
        <strain evidence="4 5">KCTC 23076</strain>
    </source>
</reference>
<gene>
    <name evidence="4" type="ORF">ACFFGH_16440</name>
</gene>
<evidence type="ECO:0000313" key="5">
    <source>
        <dbReference type="Proteomes" id="UP001589896"/>
    </source>
</evidence>
<dbReference type="InterPro" id="IPR001375">
    <property type="entry name" value="Peptidase_S9_cat"/>
</dbReference>
<feature type="domain" description="Peptidase S9 prolyl oligopeptidase catalytic" evidence="3">
    <location>
        <begin position="101"/>
        <end position="182"/>
    </location>
</feature>
<name>A0ABV6RRL1_9GAMM</name>
<dbReference type="GO" id="GO:0016787">
    <property type="term" value="F:hydrolase activity"/>
    <property type="evidence" value="ECO:0007669"/>
    <property type="project" value="UniProtKB-KW"/>
</dbReference>
<dbReference type="EMBL" id="JBHLTG010000003">
    <property type="protein sequence ID" value="MFC0679426.1"/>
    <property type="molecule type" value="Genomic_DNA"/>
</dbReference>
<dbReference type="Gene3D" id="3.40.50.1820">
    <property type="entry name" value="alpha/beta hydrolase"/>
    <property type="match status" value="1"/>
</dbReference>
<evidence type="ECO:0000256" key="2">
    <source>
        <dbReference type="SAM" id="SignalP"/>
    </source>
</evidence>
<accession>A0ABV6RRL1</accession>
<proteinExistence type="predicted"/>
<dbReference type="EC" id="3.1.-.-" evidence="4"/>
<dbReference type="Proteomes" id="UP001589896">
    <property type="component" value="Unassembled WGS sequence"/>
</dbReference>
<evidence type="ECO:0000259" key="3">
    <source>
        <dbReference type="Pfam" id="PF00326"/>
    </source>
</evidence>
<dbReference type="RefSeq" id="WP_386670159.1">
    <property type="nucleotide sequence ID" value="NZ_JBHLTG010000003.1"/>
</dbReference>
<dbReference type="SUPFAM" id="SSF53474">
    <property type="entry name" value="alpha/beta-Hydrolases"/>
    <property type="match status" value="1"/>
</dbReference>
<evidence type="ECO:0000313" key="4">
    <source>
        <dbReference type="EMBL" id="MFC0679426.1"/>
    </source>
</evidence>
<dbReference type="InterPro" id="IPR050261">
    <property type="entry name" value="FrsA_esterase"/>
</dbReference>
<comment type="caution">
    <text evidence="4">The sequence shown here is derived from an EMBL/GenBank/DDBJ whole genome shotgun (WGS) entry which is preliminary data.</text>
</comment>
<protein>
    <submittedName>
        <fullName evidence="4">Dienelactone hydrolase family protein</fullName>
        <ecNumber evidence="4">3.1.-.-</ecNumber>
    </submittedName>
</protein>
<keyword evidence="2" id="KW-0732">Signal</keyword>
<sequence>MKTWRFALLLALAAFGSTHASEPVATTVRNEQGIELRAWYFAPDVAAASHPAVVMLHGCSGVFSYSKPNSTHSNLQKLFVEWGRRLSRAGYAALLIDSFTARGHDQNQCGNGSAGTNEVVDRAFDALAGYEALIARAAYRVDPNRVAVLGWSQGGSTTMSVLDISTWPAVFKMGIAFYPACGLQNAYGGVRGSTYAPYSPLHLVFGTDDPFYTSGYCQTRQQNAIELGSTEFKPMWAYLNADHSFDYCTATNSNCSTADVEAKASADPYVMQILGGL</sequence>
<feature type="chain" id="PRO_5045533821" evidence="2">
    <location>
        <begin position="21"/>
        <end position="277"/>
    </location>
</feature>
<keyword evidence="5" id="KW-1185">Reference proteome</keyword>
<dbReference type="Pfam" id="PF00326">
    <property type="entry name" value="Peptidase_S9"/>
    <property type="match status" value="1"/>
</dbReference>
<dbReference type="PANTHER" id="PTHR22946:SF9">
    <property type="entry name" value="POLYKETIDE TRANSFERASE AF380"/>
    <property type="match status" value="1"/>
</dbReference>
<evidence type="ECO:0000256" key="1">
    <source>
        <dbReference type="ARBA" id="ARBA00022801"/>
    </source>
</evidence>